<keyword evidence="2" id="KW-1185">Reference proteome</keyword>
<dbReference type="VEuPathDB" id="VectorBase:GAUT026724"/>
<name>A0A1A9V5K6_GLOAU</name>
<protein>
    <submittedName>
        <fullName evidence="1">Uncharacterized protein</fullName>
    </submittedName>
</protein>
<accession>A0A1A9V5K6</accession>
<sequence>MNELHHHHHHHHHYHHRHERWEMRTQRSITENDQISYGAKAYPLAYDSILVIIFPSFQCRSILSVSYLSADEFLCFTLLTTWCVQFADFKAYTSKCIVKPLNA</sequence>
<evidence type="ECO:0000313" key="1">
    <source>
        <dbReference type="EnsemblMetazoa" id="GAUT026724-PA"/>
    </source>
</evidence>
<dbReference type="AlphaFoldDB" id="A0A1A9V5K6"/>
<proteinExistence type="predicted"/>
<reference evidence="1" key="1">
    <citation type="submission" date="2020-05" db="UniProtKB">
        <authorList>
            <consortium name="EnsemblMetazoa"/>
        </authorList>
    </citation>
    <scope>IDENTIFICATION</scope>
    <source>
        <strain evidence="1">TTRI</strain>
    </source>
</reference>
<dbReference type="Proteomes" id="UP000078200">
    <property type="component" value="Unassembled WGS sequence"/>
</dbReference>
<evidence type="ECO:0000313" key="2">
    <source>
        <dbReference type="Proteomes" id="UP000078200"/>
    </source>
</evidence>
<dbReference type="EnsemblMetazoa" id="GAUT026724-RA">
    <property type="protein sequence ID" value="GAUT026724-PA"/>
    <property type="gene ID" value="GAUT026724"/>
</dbReference>
<organism evidence="1 2">
    <name type="scientific">Glossina austeni</name>
    <name type="common">Savannah tsetse fly</name>
    <dbReference type="NCBI Taxonomy" id="7395"/>
    <lineage>
        <taxon>Eukaryota</taxon>
        <taxon>Metazoa</taxon>
        <taxon>Ecdysozoa</taxon>
        <taxon>Arthropoda</taxon>
        <taxon>Hexapoda</taxon>
        <taxon>Insecta</taxon>
        <taxon>Pterygota</taxon>
        <taxon>Neoptera</taxon>
        <taxon>Endopterygota</taxon>
        <taxon>Diptera</taxon>
        <taxon>Brachycera</taxon>
        <taxon>Muscomorpha</taxon>
        <taxon>Hippoboscoidea</taxon>
        <taxon>Glossinidae</taxon>
        <taxon>Glossina</taxon>
    </lineage>
</organism>